<keyword evidence="3 6" id="KW-0812">Transmembrane</keyword>
<sequence>MIRNYFKTALRNLWKNKGFSAINIVGLAIGLATCLLILIFVMDEQSYDRYNKNADRIYRLDGEIKFGGNHFILAVAPAPAGPTLLRDYPEVLKEVRFRMNGGRLVKKGNQNIKEESVVMADSTLFEVFTLPMIEGDPHTALKDARTVVITEKIAKKYFDATNVVGRTLMINDSIPYKVTGVIKDIPAQSHFHFDFFLSLTESEEAKRSEDAWLSNNFNTYLLLQEGTDPKRFAAKLNKGIITTYIAPLLRSAVNISVDDFFKAGNTVGFSLTPLTDIHLHSNKTAELDANGNIQYVYIFSAIAAFILLIACVNFMNLSTARSASRAKEVGIRKVLGSLRGNLISQFMMESVVVSFIAMSLALGLAYLLLPVFNQLSAKQMEIGLFSRPWLLPAMVGLVLIVGVLAGSYPALFLSAFRPILVLKGHVAAGFKTSWLRNSLVVFQFCISIFLLVGTAVIYRQLQYIHNRELGFNRDQVLVINNPYVMGDEARVFKEKLLHLPGVEGATMTGYLPTSDNRNDDAIFESPDLDIKKSISMQTWPVDDQYIPVLGMKLSAGRNFSRDMKTDSNAVIVNEAAVRLMQGQKPLESKLYEIDDLKTKKLREYHIIGVVKDFNFNSLREVVTPVMLFLRPDDGRMALRVHSGNIHRLVGQMEDEWRKMAPSQPFTYIFMDEEFNNIYRSEQRMGGISLSFSLLAIFIACLGLFGLTAYAAEQRTREIGIRKVLGASVGGIISLLSKDFLRLVLVAMAIAFPLAWWAMHRWLQDFAYRITIGWEIFGVAALLAMGIALMTVSFQAVKAALANPVRSLRSE</sequence>
<evidence type="ECO:0000313" key="10">
    <source>
        <dbReference type="Proteomes" id="UP000607559"/>
    </source>
</evidence>
<evidence type="ECO:0000256" key="2">
    <source>
        <dbReference type="ARBA" id="ARBA00022475"/>
    </source>
</evidence>
<feature type="transmembrane region" description="Helical" evidence="6">
    <location>
        <begin position="389"/>
        <end position="413"/>
    </location>
</feature>
<feature type="domain" description="ABC3 transporter permease C-terminal" evidence="7">
    <location>
        <begin position="690"/>
        <end position="798"/>
    </location>
</feature>
<dbReference type="AlphaFoldDB" id="A0A8J2UH38"/>
<dbReference type="EMBL" id="BMJC01000005">
    <property type="protein sequence ID" value="GGB17062.1"/>
    <property type="molecule type" value="Genomic_DNA"/>
</dbReference>
<keyword evidence="5 6" id="KW-0472">Membrane</keyword>
<organism evidence="9 10">
    <name type="scientific">Puia dinghuensis</name>
    <dbReference type="NCBI Taxonomy" id="1792502"/>
    <lineage>
        <taxon>Bacteria</taxon>
        <taxon>Pseudomonadati</taxon>
        <taxon>Bacteroidota</taxon>
        <taxon>Chitinophagia</taxon>
        <taxon>Chitinophagales</taxon>
        <taxon>Chitinophagaceae</taxon>
        <taxon>Puia</taxon>
    </lineage>
</organism>
<reference evidence="9" key="2">
    <citation type="submission" date="2020-09" db="EMBL/GenBank/DDBJ databases">
        <authorList>
            <person name="Sun Q."/>
            <person name="Zhou Y."/>
        </authorList>
    </citation>
    <scope>NUCLEOTIDE SEQUENCE</scope>
    <source>
        <strain evidence="9">CGMCC 1.15448</strain>
    </source>
</reference>
<dbReference type="InterPro" id="IPR025857">
    <property type="entry name" value="MacB_PCD"/>
</dbReference>
<keyword evidence="2" id="KW-1003">Cell membrane</keyword>
<dbReference type="PANTHER" id="PTHR30572">
    <property type="entry name" value="MEMBRANE COMPONENT OF TRANSPORTER-RELATED"/>
    <property type="match status" value="1"/>
</dbReference>
<dbReference type="Pfam" id="PF12704">
    <property type="entry name" value="MacB_PCD"/>
    <property type="match status" value="1"/>
</dbReference>
<feature type="transmembrane region" description="Helical" evidence="6">
    <location>
        <begin position="689"/>
        <end position="711"/>
    </location>
</feature>
<keyword evidence="4 6" id="KW-1133">Transmembrane helix</keyword>
<dbReference type="Pfam" id="PF02687">
    <property type="entry name" value="FtsX"/>
    <property type="match status" value="2"/>
</dbReference>
<feature type="transmembrane region" description="Helical" evidence="6">
    <location>
        <begin position="295"/>
        <end position="317"/>
    </location>
</feature>
<dbReference type="GO" id="GO:0005886">
    <property type="term" value="C:plasma membrane"/>
    <property type="evidence" value="ECO:0007669"/>
    <property type="project" value="UniProtKB-SubCell"/>
</dbReference>
<gene>
    <name evidence="9" type="ORF">GCM10011511_46070</name>
</gene>
<keyword evidence="10" id="KW-1185">Reference proteome</keyword>
<dbReference type="InterPro" id="IPR003838">
    <property type="entry name" value="ABC3_permease_C"/>
</dbReference>
<evidence type="ECO:0000256" key="5">
    <source>
        <dbReference type="ARBA" id="ARBA00023136"/>
    </source>
</evidence>
<evidence type="ECO:0000256" key="1">
    <source>
        <dbReference type="ARBA" id="ARBA00004651"/>
    </source>
</evidence>
<evidence type="ECO:0000256" key="3">
    <source>
        <dbReference type="ARBA" id="ARBA00022692"/>
    </source>
</evidence>
<reference evidence="9" key="1">
    <citation type="journal article" date="2014" name="Int. J. Syst. Evol. Microbiol.">
        <title>Complete genome sequence of Corynebacterium casei LMG S-19264T (=DSM 44701T), isolated from a smear-ripened cheese.</title>
        <authorList>
            <consortium name="US DOE Joint Genome Institute (JGI-PGF)"/>
            <person name="Walter F."/>
            <person name="Albersmeier A."/>
            <person name="Kalinowski J."/>
            <person name="Ruckert C."/>
        </authorList>
    </citation>
    <scope>NUCLEOTIDE SEQUENCE</scope>
    <source>
        <strain evidence="9">CGMCC 1.15448</strain>
    </source>
</reference>
<dbReference type="GO" id="GO:0022857">
    <property type="term" value="F:transmembrane transporter activity"/>
    <property type="evidence" value="ECO:0007669"/>
    <property type="project" value="TreeGrafter"/>
</dbReference>
<feature type="transmembrane region" description="Helical" evidence="6">
    <location>
        <begin position="778"/>
        <end position="800"/>
    </location>
</feature>
<evidence type="ECO:0000256" key="4">
    <source>
        <dbReference type="ARBA" id="ARBA00022989"/>
    </source>
</evidence>
<name>A0A8J2UH38_9BACT</name>
<protein>
    <submittedName>
        <fullName evidence="9">ABC transporter permease</fullName>
    </submittedName>
</protein>
<evidence type="ECO:0000259" key="7">
    <source>
        <dbReference type="Pfam" id="PF02687"/>
    </source>
</evidence>
<evidence type="ECO:0000256" key="6">
    <source>
        <dbReference type="SAM" id="Phobius"/>
    </source>
</evidence>
<dbReference type="RefSeq" id="WP_188936270.1">
    <property type="nucleotide sequence ID" value="NZ_BMJC01000005.1"/>
</dbReference>
<accession>A0A8J2UH38</accession>
<dbReference type="Proteomes" id="UP000607559">
    <property type="component" value="Unassembled WGS sequence"/>
</dbReference>
<feature type="domain" description="ABC3 transporter permease C-terminal" evidence="7">
    <location>
        <begin position="301"/>
        <end position="414"/>
    </location>
</feature>
<dbReference type="PANTHER" id="PTHR30572:SF18">
    <property type="entry name" value="ABC-TYPE MACROLIDE FAMILY EXPORT SYSTEM PERMEASE COMPONENT 2"/>
    <property type="match status" value="1"/>
</dbReference>
<evidence type="ECO:0000313" key="9">
    <source>
        <dbReference type="EMBL" id="GGB17062.1"/>
    </source>
</evidence>
<comment type="caution">
    <text evidence="9">The sequence shown here is derived from an EMBL/GenBank/DDBJ whole genome shotgun (WGS) entry which is preliminary data.</text>
</comment>
<comment type="subcellular location">
    <subcellularLocation>
        <location evidence="1">Cell membrane</location>
        <topology evidence="1">Multi-pass membrane protein</topology>
    </subcellularLocation>
</comment>
<evidence type="ECO:0000259" key="8">
    <source>
        <dbReference type="Pfam" id="PF12704"/>
    </source>
</evidence>
<dbReference type="InterPro" id="IPR050250">
    <property type="entry name" value="Macrolide_Exporter_MacB"/>
</dbReference>
<feature type="transmembrane region" description="Helical" evidence="6">
    <location>
        <begin position="739"/>
        <end position="758"/>
    </location>
</feature>
<feature type="transmembrane region" description="Helical" evidence="6">
    <location>
        <begin position="346"/>
        <end position="369"/>
    </location>
</feature>
<feature type="domain" description="MacB-like periplasmic core" evidence="8">
    <location>
        <begin position="20"/>
        <end position="237"/>
    </location>
</feature>
<proteinExistence type="predicted"/>
<feature type="transmembrane region" description="Helical" evidence="6">
    <location>
        <begin position="21"/>
        <end position="42"/>
    </location>
</feature>
<feature type="transmembrane region" description="Helical" evidence="6">
    <location>
        <begin position="434"/>
        <end position="458"/>
    </location>
</feature>